<dbReference type="InterPro" id="IPR004332">
    <property type="entry name" value="Transposase_MuDR"/>
</dbReference>
<organism evidence="8 9">
    <name type="scientific">Oryza sativa subsp. japonica</name>
    <name type="common">Rice</name>
    <dbReference type="NCBI Taxonomy" id="39947"/>
    <lineage>
        <taxon>Eukaryota</taxon>
        <taxon>Viridiplantae</taxon>
        <taxon>Streptophyta</taxon>
        <taxon>Embryophyta</taxon>
        <taxon>Tracheophyta</taxon>
        <taxon>Spermatophyta</taxon>
        <taxon>Magnoliopsida</taxon>
        <taxon>Liliopsida</taxon>
        <taxon>Poales</taxon>
        <taxon>Poaceae</taxon>
        <taxon>BOP clade</taxon>
        <taxon>Oryzoideae</taxon>
        <taxon>Oryzeae</taxon>
        <taxon>Oryzinae</taxon>
        <taxon>Oryza</taxon>
        <taxon>Oryza sativa</taxon>
    </lineage>
</organism>
<evidence type="ECO:0000313" key="9">
    <source>
        <dbReference type="Proteomes" id="UP000000763"/>
    </source>
</evidence>
<protein>
    <submittedName>
        <fullName evidence="8">Transposable element</fullName>
    </submittedName>
</protein>
<dbReference type="PROSITE" id="PS50966">
    <property type="entry name" value="ZF_SWIM"/>
    <property type="match status" value="1"/>
</dbReference>
<evidence type="ECO:0000256" key="1">
    <source>
        <dbReference type="ARBA" id="ARBA00022723"/>
    </source>
</evidence>
<proteinExistence type="predicted"/>
<dbReference type="InterPro" id="IPR007527">
    <property type="entry name" value="Znf_SWIM"/>
</dbReference>
<keyword evidence="6" id="KW-0812">Transmembrane</keyword>
<feature type="region of interest" description="Disordered" evidence="5">
    <location>
        <begin position="768"/>
        <end position="878"/>
    </location>
</feature>
<feature type="domain" description="SWIM-type" evidence="7">
    <location>
        <begin position="622"/>
        <end position="654"/>
    </location>
</feature>
<evidence type="ECO:0000256" key="6">
    <source>
        <dbReference type="SAM" id="Phobius"/>
    </source>
</evidence>
<evidence type="ECO:0000256" key="4">
    <source>
        <dbReference type="PROSITE-ProRule" id="PRU00325"/>
    </source>
</evidence>
<dbReference type="InterPro" id="IPR006564">
    <property type="entry name" value="Znf_PMZ"/>
</dbReference>
<evidence type="ECO:0000313" key="8">
    <source>
        <dbReference type="EMBL" id="AAM74288.1"/>
    </source>
</evidence>
<dbReference type="SMART" id="SM00575">
    <property type="entry name" value="ZnF_PMZ"/>
    <property type="match status" value="1"/>
</dbReference>
<evidence type="ECO:0000259" key="7">
    <source>
        <dbReference type="PROSITE" id="PS50966"/>
    </source>
</evidence>
<dbReference type="AlphaFoldDB" id="Q7G4Y2"/>
<accession>Q7G4Y2</accession>
<keyword evidence="2 4" id="KW-0863">Zinc-finger</keyword>
<feature type="compositionally biased region" description="Low complexity" evidence="5">
    <location>
        <begin position="153"/>
        <end position="166"/>
    </location>
</feature>
<evidence type="ECO:0000256" key="5">
    <source>
        <dbReference type="SAM" id="MobiDB-lite"/>
    </source>
</evidence>
<keyword evidence="6" id="KW-1133">Transmembrane helix</keyword>
<dbReference type="InterPro" id="IPR018289">
    <property type="entry name" value="MULE_transposase_dom"/>
</dbReference>
<reference evidence="9" key="1">
    <citation type="journal article" date="2005" name="Nature">
        <title>The map-based sequence of the rice genome.</title>
        <authorList>
            <consortium name="International rice genome sequencing project (IRGSP)"/>
            <person name="Matsumoto T."/>
            <person name="Wu J."/>
            <person name="Kanamori H."/>
            <person name="Katayose Y."/>
            <person name="Fujisawa M."/>
            <person name="Namiki N."/>
            <person name="Mizuno H."/>
            <person name="Yamamoto K."/>
            <person name="Antonio B.A."/>
            <person name="Baba T."/>
            <person name="Sakata K."/>
            <person name="Nagamura Y."/>
            <person name="Aoki H."/>
            <person name="Arikawa K."/>
            <person name="Arita K."/>
            <person name="Bito T."/>
            <person name="Chiden Y."/>
            <person name="Fujitsuka N."/>
            <person name="Fukunaka R."/>
            <person name="Hamada M."/>
            <person name="Harada C."/>
            <person name="Hayashi A."/>
            <person name="Hijishita S."/>
            <person name="Honda M."/>
            <person name="Hosokawa S."/>
            <person name="Ichikawa Y."/>
            <person name="Idonuma A."/>
            <person name="Iijima M."/>
            <person name="Ikeda M."/>
            <person name="Ikeno M."/>
            <person name="Ito K."/>
            <person name="Ito S."/>
            <person name="Ito T."/>
            <person name="Ito Y."/>
            <person name="Ito Y."/>
            <person name="Iwabuchi A."/>
            <person name="Kamiya K."/>
            <person name="Karasawa W."/>
            <person name="Kurita K."/>
            <person name="Katagiri S."/>
            <person name="Kikuta A."/>
            <person name="Kobayashi H."/>
            <person name="Kobayashi N."/>
            <person name="Machita K."/>
            <person name="Maehara T."/>
            <person name="Masukawa M."/>
            <person name="Mizubayashi T."/>
            <person name="Mukai Y."/>
            <person name="Nagasaki H."/>
            <person name="Nagata Y."/>
            <person name="Naito S."/>
            <person name="Nakashima M."/>
            <person name="Nakama Y."/>
            <person name="Nakamichi Y."/>
            <person name="Nakamura M."/>
            <person name="Meguro A."/>
            <person name="Negishi M."/>
            <person name="Ohta I."/>
            <person name="Ohta T."/>
            <person name="Okamoto M."/>
            <person name="Ono N."/>
            <person name="Saji S."/>
            <person name="Sakaguchi M."/>
            <person name="Sakai K."/>
            <person name="Shibata M."/>
            <person name="Shimokawa T."/>
            <person name="Song J."/>
            <person name="Takazaki Y."/>
            <person name="Terasawa K."/>
            <person name="Tsugane M."/>
            <person name="Tsuji K."/>
            <person name="Ueda S."/>
            <person name="Waki K."/>
            <person name="Yamagata H."/>
            <person name="Yamamoto M."/>
            <person name="Yamamoto S."/>
            <person name="Yamane H."/>
            <person name="Yoshiki S."/>
            <person name="Yoshihara R."/>
            <person name="Yukawa K."/>
            <person name="Zhong H."/>
            <person name="Yano M."/>
            <person name="Yuan Q."/>
            <person name="Ouyang S."/>
            <person name="Liu J."/>
            <person name="Jones K.M."/>
            <person name="Gansberger K."/>
            <person name="Moffat K."/>
            <person name="Hill J."/>
            <person name="Bera J."/>
            <person name="Fadrosh D."/>
            <person name="Jin S."/>
            <person name="Johri S."/>
            <person name="Kim M."/>
            <person name="Overton L."/>
            <person name="Reardon M."/>
            <person name="Tsitrin T."/>
            <person name="Vuong H."/>
            <person name="Weaver B."/>
            <person name="Ciecko A."/>
            <person name="Tallon L."/>
            <person name="Jackson J."/>
            <person name="Pai G."/>
            <person name="Aken S.V."/>
            <person name="Utterback T."/>
            <person name="Reidmuller S."/>
            <person name="Feldblyum T."/>
            <person name="Hsiao J."/>
            <person name="Zismann V."/>
            <person name="Iobst S."/>
            <person name="de Vazeille A.R."/>
            <person name="Buell C.R."/>
            <person name="Ying K."/>
            <person name="Li Y."/>
            <person name="Lu T."/>
            <person name="Huang Y."/>
            <person name="Zhao Q."/>
            <person name="Feng Q."/>
            <person name="Zhang L."/>
            <person name="Zhu J."/>
            <person name="Weng Q."/>
            <person name="Mu J."/>
            <person name="Lu Y."/>
            <person name="Fan D."/>
            <person name="Liu Y."/>
            <person name="Guan J."/>
            <person name="Zhang Y."/>
            <person name="Yu S."/>
            <person name="Liu X."/>
            <person name="Zhang Y."/>
            <person name="Hong G."/>
            <person name="Han B."/>
            <person name="Choisne N."/>
            <person name="Demange N."/>
            <person name="Orjeda G."/>
            <person name="Samain S."/>
            <person name="Cattolico L."/>
            <person name="Pelletier E."/>
            <person name="Couloux A."/>
            <person name="Segurens B."/>
            <person name="Wincker P."/>
            <person name="D'Hont A."/>
            <person name="Scarpelli C."/>
            <person name="Weissenbach J."/>
            <person name="Salanoubat M."/>
            <person name="Quetier F."/>
            <person name="Yu Y."/>
            <person name="Kim H.R."/>
            <person name="Rambo T."/>
            <person name="Currie J."/>
            <person name="Collura K."/>
            <person name="Luo M."/>
            <person name="Yang T."/>
            <person name="Ammiraju J.S.S."/>
            <person name="Engler F."/>
            <person name="Soderlund C."/>
            <person name="Wing R.A."/>
            <person name="Palmer L.E."/>
            <person name="de la Bastide M."/>
            <person name="Spiegel L."/>
            <person name="Nascimento L."/>
            <person name="Zutavern T."/>
            <person name="O'Shaughnessy A."/>
            <person name="Dike S."/>
            <person name="Dedhia N."/>
            <person name="Preston R."/>
            <person name="Balija V."/>
            <person name="McCombie W.R."/>
            <person name="Chow T."/>
            <person name="Chen H."/>
            <person name="Chung M."/>
            <person name="Chen C."/>
            <person name="Shaw J."/>
            <person name="Wu H."/>
            <person name="Hsiao K."/>
            <person name="Chao Y."/>
            <person name="Chu M."/>
            <person name="Cheng C."/>
            <person name="Hour A."/>
            <person name="Lee P."/>
            <person name="Lin S."/>
            <person name="Lin Y."/>
            <person name="Liou J."/>
            <person name="Liu S."/>
            <person name="Hsing Y."/>
            <person name="Raghuvanshi S."/>
            <person name="Mohanty A."/>
            <person name="Bharti A.K."/>
            <person name="Gaur A."/>
            <person name="Gupta V."/>
            <person name="Kumar D."/>
            <person name="Ravi V."/>
            <person name="Vij S."/>
            <person name="Kapur A."/>
            <person name="Khurana P."/>
            <person name="Khurana P."/>
            <person name="Khurana J.P."/>
            <person name="Tyagi A.K."/>
            <person name="Gaikwad K."/>
            <person name="Singh A."/>
            <person name="Dalal V."/>
            <person name="Srivastava S."/>
            <person name="Dixit A."/>
            <person name="Pal A.K."/>
            <person name="Ghazi I.A."/>
            <person name="Yadav M."/>
            <person name="Pandit A."/>
            <person name="Bhargava A."/>
            <person name="Sureshbabu K."/>
            <person name="Batra K."/>
            <person name="Sharma T.R."/>
            <person name="Mohapatra T."/>
            <person name="Singh N.K."/>
            <person name="Messing J."/>
            <person name="Nelson A.B."/>
            <person name="Fuks G."/>
            <person name="Kavchok S."/>
            <person name="Keizer G."/>
            <person name="Linton E."/>
            <person name="Llaca V."/>
            <person name="Song R."/>
            <person name="Tanyolac B."/>
            <person name="Young S."/>
            <person name="Ho-Il K."/>
            <person name="Hahn J.H."/>
            <person name="Sangsakoo G."/>
            <person name="Vanavichit A."/>
            <person name="de Mattos Luiz.A.T."/>
            <person name="Zimmer P.D."/>
            <person name="Malone G."/>
            <person name="Dellagostin O."/>
            <person name="de Oliveira A.C."/>
            <person name="Bevan M."/>
            <person name="Bancroft I."/>
            <person name="Minx P."/>
            <person name="Cordum H."/>
            <person name="Wilson R."/>
            <person name="Cheng Z."/>
            <person name="Jin W."/>
            <person name="Jiang J."/>
            <person name="Leong S.A."/>
            <person name="Iwama H."/>
            <person name="Gojobori T."/>
            <person name="Itoh T."/>
            <person name="Niimura Y."/>
            <person name="Fujii Y."/>
            <person name="Habara T."/>
            <person name="Sakai H."/>
            <person name="Sato Y."/>
            <person name="Wilson G."/>
            <person name="Kumar K."/>
            <person name="McCouch S."/>
            <person name="Juretic N."/>
            <person name="Hoen D."/>
            <person name="Wright S."/>
            <person name="Bruskiewich R."/>
            <person name="Bureau T."/>
            <person name="Miyao A."/>
            <person name="Hirochika H."/>
            <person name="Nishikawa T."/>
            <person name="Kadowaki K."/>
            <person name="Sugiura M."/>
            <person name="Burr B."/>
            <person name="Sasaki T."/>
        </authorList>
    </citation>
    <scope>NUCLEOTIDE SEQUENCE [LARGE SCALE GENOMIC DNA]</scope>
    <source>
        <strain evidence="9">cv. Nipponbare</strain>
    </source>
</reference>
<dbReference type="PANTHER" id="PTHR31973">
    <property type="entry name" value="POLYPROTEIN, PUTATIVE-RELATED"/>
    <property type="match status" value="1"/>
</dbReference>
<feature type="compositionally biased region" description="Basic residues" evidence="5">
    <location>
        <begin position="771"/>
        <end position="782"/>
    </location>
</feature>
<feature type="region of interest" description="Disordered" evidence="5">
    <location>
        <begin position="148"/>
        <end position="172"/>
    </location>
</feature>
<feature type="compositionally biased region" description="Polar residues" evidence="5">
    <location>
        <begin position="790"/>
        <end position="804"/>
    </location>
</feature>
<dbReference type="GO" id="GO:0008270">
    <property type="term" value="F:zinc ion binding"/>
    <property type="evidence" value="ECO:0007669"/>
    <property type="project" value="UniProtKB-KW"/>
</dbReference>
<dbReference type="Proteomes" id="UP000000763">
    <property type="component" value="Chromosome 10"/>
</dbReference>
<keyword evidence="3" id="KW-0862">Zinc</keyword>
<sequence>MPSRKRDSLKCQDEARRTRHFAIFLLLLIFEMIFPSMRVDLTKLPLRSGRKGIEIQRLEEEPERSLDVVVGDAGAVDADAGVETIFYVASDGVVEPAPPHGPAVDAPPAVDWDSLEVLAQNEEEGRLEIVDDDKFYELLGLRAEDEQADRNRQAAGGEAAPNAAQNVEGGDPDVNVAGVGGPDDMDAALPVDDSIPGENVMAYDPDNPCMDLGTAYPSMEEFRLAMRQFAINNEFELDVVKTDPTRYIGGCKVDGCVWHIVGSRQADLKTIKVTVLTDFHTCTSSSRRRTTTPTTKWVASKAVKILKTNPGMGPKSLMIRLQEDHKCTIKYDTVCKGRQRALLELYGSWEESFHMLYRWRAQVLRTCPGSVVEIGTKEPCIDGFLEGCRPYISIDSTALNGSWNGHMAAATDAETEDNWVWFMEQLKTAIGDVDPLAICTDACKGLEKAVHNVFEKAEQRECFWHLMKNFVKRFGSDGHSHMYPTARTYRKTVWQEHMKHVISCPGVLEWLETYHPLMWMRSAFNPEIKCDYVTNNLAESFNNWIKDYKDLPVCELADKYREKVMVLWNKRRRIAERMTGKILPAVNKQLVAMTRGLGHLSVVKADSFTAEVVDNSSIHGKYIVKACLQYCSCEEWQHTGKPCQHALALITSQQSRDVHIEDFVDRYYTVQMFRNAYKRVIEPLGDRSHWPEVDLPWVLGAPLPRKTSGRNRKLRFKGCLEGGGKKKAKVIAEPTATDKGKRQLLRGKRRCKGCRELGHTQNSYKCALNGTKKRKRKPRRNTTKYGHTSEIPSPSRPTVDTILQDNPGRLTRSSRLAQLMNGPGPSSQPTVQAGPSSQPTMQTTSSSQPTVQAGSSKQPTMVPEPPRRSPRKKLTPKN</sequence>
<dbReference type="PANTHER" id="PTHR31973:SF195">
    <property type="entry name" value="MUDR FAMILY TRANSPOSASE"/>
    <property type="match status" value="1"/>
</dbReference>
<dbReference type="Pfam" id="PF10551">
    <property type="entry name" value="MULE"/>
    <property type="match status" value="1"/>
</dbReference>
<dbReference type="Pfam" id="PF04434">
    <property type="entry name" value="SWIM"/>
    <property type="match status" value="1"/>
</dbReference>
<name>Q7G4Y2_ORYSJ</name>
<keyword evidence="6" id="KW-0472">Membrane</keyword>
<dbReference type="EMBL" id="AC083944">
    <property type="protein sequence ID" value="AAM74288.1"/>
    <property type="molecule type" value="Genomic_DNA"/>
</dbReference>
<feature type="compositionally biased region" description="Polar residues" evidence="5">
    <location>
        <begin position="824"/>
        <end position="834"/>
    </location>
</feature>
<dbReference type="Pfam" id="PF03108">
    <property type="entry name" value="DBD_Tnp_Mut"/>
    <property type="match status" value="1"/>
</dbReference>
<feature type="compositionally biased region" description="Low complexity" evidence="5">
    <location>
        <begin position="835"/>
        <end position="850"/>
    </location>
</feature>
<evidence type="ECO:0000256" key="2">
    <source>
        <dbReference type="ARBA" id="ARBA00022771"/>
    </source>
</evidence>
<feature type="transmembrane region" description="Helical" evidence="6">
    <location>
        <begin position="21"/>
        <end position="37"/>
    </location>
</feature>
<feature type="compositionally biased region" description="Basic residues" evidence="5">
    <location>
        <begin position="868"/>
        <end position="878"/>
    </location>
</feature>
<gene>
    <name evidence="8" type="ORF">OSJNBa0047G15.6</name>
</gene>
<reference evidence="9" key="2">
    <citation type="journal article" date="2008" name="Nucleic Acids Res.">
        <title>The rice annotation project database (RAP-DB): 2008 update.</title>
        <authorList>
            <consortium name="The rice annotation project (RAP)"/>
        </authorList>
    </citation>
    <scope>GENOME REANNOTATION</scope>
    <source>
        <strain evidence="9">cv. Nipponbare</strain>
    </source>
</reference>
<keyword evidence="1" id="KW-0479">Metal-binding</keyword>
<evidence type="ECO:0000256" key="3">
    <source>
        <dbReference type="ARBA" id="ARBA00022833"/>
    </source>
</evidence>